<dbReference type="GO" id="GO:0030170">
    <property type="term" value="F:pyridoxal phosphate binding"/>
    <property type="evidence" value="ECO:0007669"/>
    <property type="project" value="UniProtKB-UniRule"/>
</dbReference>
<dbReference type="OrthoDB" id="9804072at2"/>
<name>A0A3N0I103_9FIRM</name>
<dbReference type="PANTHER" id="PTHR10146:SF14">
    <property type="entry name" value="PYRIDOXAL PHOSPHATE HOMEOSTASIS PROTEIN"/>
    <property type="match status" value="1"/>
</dbReference>
<comment type="similarity">
    <text evidence="2 4">Belongs to the pyridoxal phosphate-binding protein YggS/PROSC family.</text>
</comment>
<evidence type="ECO:0000256" key="4">
    <source>
        <dbReference type="RuleBase" id="RU004514"/>
    </source>
</evidence>
<proteinExistence type="inferred from homology"/>
<dbReference type="InterPro" id="IPR011078">
    <property type="entry name" value="PyrdxlP_homeostasis"/>
</dbReference>
<dbReference type="AlphaFoldDB" id="A0A3N0I103"/>
<accession>A0A3N0I103</accession>
<evidence type="ECO:0000256" key="2">
    <source>
        <dbReference type="HAMAP-Rule" id="MF_02087"/>
    </source>
</evidence>
<evidence type="ECO:0000259" key="5">
    <source>
        <dbReference type="Pfam" id="PF01168"/>
    </source>
</evidence>
<dbReference type="RefSeq" id="WP_128520486.1">
    <property type="nucleotide sequence ID" value="NZ_CAUWBR010000021.1"/>
</dbReference>
<sequence>MNESLIKELLDKNIRVVAVTKKHTKEEVDQLYALGLSTFGENRVQEFLTKYDPKYHWHIIGHLQTNKVKYVVGKVDMIESVDSLKLAKEINKQATKLGIVQDILVELKVTKTDENKTGYPIEGAMDFLKELEQFDHICVKGLMCIATHTDDESVNAKEFDEMKALYDQAKEKYPQMDTLSMGMSHDWRLALAHGSNQVRIGTALFQS</sequence>
<feature type="domain" description="Alanine racemase N-terminal" evidence="5">
    <location>
        <begin position="4"/>
        <end position="205"/>
    </location>
</feature>
<comment type="caution">
    <text evidence="6">The sequence shown here is derived from an EMBL/GenBank/DDBJ whole genome shotgun (WGS) entry which is preliminary data.</text>
</comment>
<evidence type="ECO:0000313" key="6">
    <source>
        <dbReference type="EMBL" id="RNM30577.1"/>
    </source>
</evidence>
<reference evidence="6 7" key="1">
    <citation type="submission" date="2018-11" db="EMBL/GenBank/DDBJ databases">
        <title>Clostridium sp. nov., a member of the family Erysipelotrichaceae isolated from pig faeces.</title>
        <authorList>
            <person name="Chang Y.-H."/>
        </authorList>
    </citation>
    <scope>NUCLEOTIDE SEQUENCE [LARGE SCALE GENOMIC DNA]</scope>
    <source>
        <strain evidence="6 7">YH-panp20</strain>
    </source>
</reference>
<dbReference type="InterPro" id="IPR001608">
    <property type="entry name" value="Ala_racemase_N"/>
</dbReference>
<organism evidence="6 7">
    <name type="scientific">Absicoccus porci</name>
    <dbReference type="NCBI Taxonomy" id="2486576"/>
    <lineage>
        <taxon>Bacteria</taxon>
        <taxon>Bacillati</taxon>
        <taxon>Bacillota</taxon>
        <taxon>Erysipelotrichia</taxon>
        <taxon>Erysipelotrichales</taxon>
        <taxon>Erysipelotrichaceae</taxon>
        <taxon>Absicoccus</taxon>
    </lineage>
</organism>
<dbReference type="Proteomes" id="UP000276568">
    <property type="component" value="Unassembled WGS sequence"/>
</dbReference>
<keyword evidence="1 2" id="KW-0663">Pyridoxal phosphate</keyword>
<dbReference type="InterPro" id="IPR029066">
    <property type="entry name" value="PLP-binding_barrel"/>
</dbReference>
<evidence type="ECO:0000256" key="3">
    <source>
        <dbReference type="PIRSR" id="PIRSR004848-1"/>
    </source>
</evidence>
<evidence type="ECO:0000313" key="7">
    <source>
        <dbReference type="Proteomes" id="UP000276568"/>
    </source>
</evidence>
<dbReference type="Pfam" id="PF01168">
    <property type="entry name" value="Ala_racemase_N"/>
    <property type="match status" value="1"/>
</dbReference>
<dbReference type="Gene3D" id="3.20.20.10">
    <property type="entry name" value="Alanine racemase"/>
    <property type="match status" value="1"/>
</dbReference>
<comment type="function">
    <text evidence="2">Pyridoxal 5'-phosphate (PLP)-binding protein, which is involved in PLP homeostasis.</text>
</comment>
<evidence type="ECO:0000256" key="1">
    <source>
        <dbReference type="ARBA" id="ARBA00022898"/>
    </source>
</evidence>
<keyword evidence="7" id="KW-1185">Reference proteome</keyword>
<dbReference type="HAMAP" id="MF_02087">
    <property type="entry name" value="PLP_homeostasis"/>
    <property type="match status" value="1"/>
</dbReference>
<dbReference type="SUPFAM" id="SSF51419">
    <property type="entry name" value="PLP-binding barrel"/>
    <property type="match status" value="1"/>
</dbReference>
<protein>
    <recommendedName>
        <fullName evidence="2">Pyridoxal phosphate homeostasis protein</fullName>
        <shortName evidence="2">PLP homeostasis protein</shortName>
    </recommendedName>
</protein>
<comment type="cofactor">
    <cofactor evidence="3">
        <name>pyridoxal 5'-phosphate</name>
        <dbReference type="ChEBI" id="CHEBI:597326"/>
    </cofactor>
</comment>
<dbReference type="CDD" id="cd00635">
    <property type="entry name" value="PLPDE_III_YBL036c_like"/>
    <property type="match status" value="1"/>
</dbReference>
<dbReference type="PANTHER" id="PTHR10146">
    <property type="entry name" value="PROLINE SYNTHETASE CO-TRANSCRIBED BACTERIAL HOMOLOG PROTEIN"/>
    <property type="match status" value="1"/>
</dbReference>
<dbReference type="NCBIfam" id="TIGR00044">
    <property type="entry name" value="YggS family pyridoxal phosphate-dependent enzyme"/>
    <property type="match status" value="1"/>
</dbReference>
<gene>
    <name evidence="6" type="ORF">EDX97_07285</name>
</gene>
<dbReference type="PIRSF" id="PIRSF004848">
    <property type="entry name" value="YBL036c_PLPDEIII"/>
    <property type="match status" value="1"/>
</dbReference>
<feature type="modified residue" description="N6-(pyridoxal phosphate)lysine" evidence="2 3">
    <location>
        <position position="21"/>
    </location>
</feature>
<dbReference type="EMBL" id="RJQC01000002">
    <property type="protein sequence ID" value="RNM30577.1"/>
    <property type="molecule type" value="Genomic_DNA"/>
</dbReference>